<dbReference type="OrthoDB" id="383574at2"/>
<keyword evidence="3" id="KW-1185">Reference proteome</keyword>
<keyword evidence="1" id="KW-0812">Transmembrane</keyword>
<accession>A0A5C4TAK8</accession>
<keyword evidence="1" id="KW-0472">Membrane</keyword>
<protein>
    <submittedName>
        <fullName evidence="2">Extracellular solute-binding protein</fullName>
    </submittedName>
</protein>
<dbReference type="InterPro" id="IPR006059">
    <property type="entry name" value="SBP"/>
</dbReference>
<proteinExistence type="predicted"/>
<name>A0A5C4TAK8_9BACL</name>
<evidence type="ECO:0000313" key="2">
    <source>
        <dbReference type="EMBL" id="TNJ65640.1"/>
    </source>
</evidence>
<feature type="transmembrane region" description="Helical" evidence="1">
    <location>
        <begin position="88"/>
        <end position="106"/>
    </location>
</feature>
<dbReference type="Gene3D" id="3.40.190.10">
    <property type="entry name" value="Periplasmic binding protein-like II"/>
    <property type="match status" value="1"/>
</dbReference>
<sequence length="1068" mass="120570">MLPSKGLVGTPGTCLESTWSSKPSKPNLLQLSQVGHNNRRKAATSVDKNLQWINMHTERRSTIILIIKITRRFVGGEWFLLNQLVRKYTVSILVVVMLLAAFVWWSRSRGFNDTAMAAVPEYSDVDQSSILAGGGARLEPSYTAYSRQTGESGAADTKGIRLVIRGADYKAISPTGAVKRSDPEGRIGDVVALSDEGGWAEYEIDIAEPGYYQMGMTYYALEGKGSSIQRSVQIDGAYPFSQTKRLVFPRMWKETAEPWYDNMGNEFNPKQEEVSGWQFREYRDPEARVAEPFRYYLTKGRHTVRIGYIREPAAIGELRVYSPVVLPSYAEVSAGYGQKGYKPATGTLVKVQAEDAALKSDPTLRRVDDREPATEPFDKSVIRLNTIGGGSWRDGSQWLEWELDVPEAGLYNLGSRFAAKWLNQVPVQRTLYIDGAIPFREMNSVSFPYGSGWQVEGFGSEETPYLFYLEKGKRRLRLEVQVGQLGPVFEMMQDVSNKMSYLNREVIMITGTNPDPNREWELEKNIPNLVARLHLMARDLDRAIETMYGLGVERGSTELASILMARDLLIDLAAKTDTIPKRIDSFSTTQTSLSSWITSMNKQKLQLDYLIVKSPDRKWPEANAGAVQKFALGVYDFFTSFTKDYRKIGSTREDDGNTLKVWVARGRDWVQLIKQMADDDFTAKTGINVEVNIIPTGSMNLFMLAMTSGKAPDVALGVDAGIPIDFALRDGLVDLGKFADYGQVASRYRPGALVPYRFQGGNYALPENQNFYMMFYRKDIMEELGIKSIPQTWQEVMDIIPKLQQNGMDFYYPHDTTGAAAQFAPFLFQLGGDFYRDGSVSALDTPQALSAMKMWSGFYTNYKISKEASFYNRFRTGEMPIGVADYQTYMQLSTAAPELTGWWEMRPIPGIRRTDGVIDRSMGGASQAGVIFSTTKKREESWEFLKWWTSAPVQERFGSELEAIMGTEARWNTANVEALQNLPWPQADIKAILEQWDWFKEREIVPGDYYTTRYINNIWNEIVLNGKNTREALEDGVKEINKEIAKKRKEFQLDQTESAATSRGGGGR</sequence>
<evidence type="ECO:0000256" key="1">
    <source>
        <dbReference type="SAM" id="Phobius"/>
    </source>
</evidence>
<reference evidence="2 3" key="1">
    <citation type="submission" date="2019-05" db="EMBL/GenBank/DDBJ databases">
        <title>We sequenced the genome of Paenibacillus hemerocallicola KCTC 33185 for further insight into its adaptation and study the phylogeny of Paenibacillus.</title>
        <authorList>
            <person name="Narsing Rao M.P."/>
        </authorList>
    </citation>
    <scope>NUCLEOTIDE SEQUENCE [LARGE SCALE GENOMIC DNA]</scope>
    <source>
        <strain evidence="2 3">KCTC 33185</strain>
    </source>
</reference>
<dbReference type="PANTHER" id="PTHR43649:SF27">
    <property type="entry name" value="EXTRACELLULAR SOLUTE-BINDING PROTEIN FAMILY 1"/>
    <property type="match status" value="1"/>
</dbReference>
<dbReference type="Gene3D" id="2.60.120.260">
    <property type="entry name" value="Galactose-binding domain-like"/>
    <property type="match status" value="2"/>
</dbReference>
<dbReference type="EMBL" id="VDCQ01000017">
    <property type="protein sequence ID" value="TNJ65640.1"/>
    <property type="molecule type" value="Genomic_DNA"/>
</dbReference>
<dbReference type="Proteomes" id="UP000307943">
    <property type="component" value="Unassembled WGS sequence"/>
</dbReference>
<comment type="caution">
    <text evidence="2">The sequence shown here is derived from an EMBL/GenBank/DDBJ whole genome shotgun (WGS) entry which is preliminary data.</text>
</comment>
<dbReference type="SUPFAM" id="SSF53850">
    <property type="entry name" value="Periplasmic binding protein-like II"/>
    <property type="match status" value="1"/>
</dbReference>
<dbReference type="PANTHER" id="PTHR43649">
    <property type="entry name" value="ARABINOSE-BINDING PROTEIN-RELATED"/>
    <property type="match status" value="1"/>
</dbReference>
<dbReference type="Pfam" id="PF01547">
    <property type="entry name" value="SBP_bac_1"/>
    <property type="match status" value="1"/>
</dbReference>
<dbReference type="InterPro" id="IPR050490">
    <property type="entry name" value="Bact_solute-bd_prot1"/>
</dbReference>
<evidence type="ECO:0000313" key="3">
    <source>
        <dbReference type="Proteomes" id="UP000307943"/>
    </source>
</evidence>
<organism evidence="2 3">
    <name type="scientific">Paenibacillus hemerocallicola</name>
    <dbReference type="NCBI Taxonomy" id="1172614"/>
    <lineage>
        <taxon>Bacteria</taxon>
        <taxon>Bacillati</taxon>
        <taxon>Bacillota</taxon>
        <taxon>Bacilli</taxon>
        <taxon>Bacillales</taxon>
        <taxon>Paenibacillaceae</taxon>
        <taxon>Paenibacillus</taxon>
    </lineage>
</organism>
<dbReference type="AlphaFoldDB" id="A0A5C4TAK8"/>
<keyword evidence="1" id="KW-1133">Transmembrane helix</keyword>
<gene>
    <name evidence="2" type="ORF">FE784_14560</name>
</gene>